<feature type="transmembrane region" description="Helical" evidence="1">
    <location>
        <begin position="36"/>
        <end position="59"/>
    </location>
</feature>
<dbReference type="KEGG" id="hir:HETIRDRAFT_243832"/>
<proteinExistence type="predicted"/>
<evidence type="ECO:0000256" key="1">
    <source>
        <dbReference type="SAM" id="Phobius"/>
    </source>
</evidence>
<sequence length="137" mass="15272">CHVWVVFQSAAIQILISSVDGVLLLRVYALYACSRLLLVLLLTLLVAEIAAMSAVNAIVSPQIVVDATCEVTQTPRMFIAYWIISLVFQTLLFGLTIVRLLSTAHEHALGSCRSMWNMSSIIRQFLRDGTWAFVLIF</sequence>
<dbReference type="EMBL" id="KI925466">
    <property type="protein sequence ID" value="ETW75557.1"/>
    <property type="molecule type" value="Genomic_DNA"/>
</dbReference>
<keyword evidence="1" id="KW-0812">Transmembrane</keyword>
<dbReference type="AlphaFoldDB" id="W4JPQ7"/>
<feature type="transmembrane region" description="Helical" evidence="1">
    <location>
        <begin position="6"/>
        <end position="29"/>
    </location>
</feature>
<name>W4JPQ7_HETIT</name>
<protein>
    <submittedName>
        <fullName evidence="2">Uncharacterized protein</fullName>
    </submittedName>
</protein>
<keyword evidence="3" id="KW-1185">Reference proteome</keyword>
<dbReference type="OrthoDB" id="2637653at2759"/>
<reference evidence="2 3" key="1">
    <citation type="journal article" date="2012" name="New Phytol.">
        <title>Insight into trade-off between wood decay and parasitism from the genome of a fungal forest pathogen.</title>
        <authorList>
            <person name="Olson A."/>
            <person name="Aerts A."/>
            <person name="Asiegbu F."/>
            <person name="Belbahri L."/>
            <person name="Bouzid O."/>
            <person name="Broberg A."/>
            <person name="Canback B."/>
            <person name="Coutinho P.M."/>
            <person name="Cullen D."/>
            <person name="Dalman K."/>
            <person name="Deflorio G."/>
            <person name="van Diepen L.T."/>
            <person name="Dunand C."/>
            <person name="Duplessis S."/>
            <person name="Durling M."/>
            <person name="Gonthier P."/>
            <person name="Grimwood J."/>
            <person name="Fossdal C.G."/>
            <person name="Hansson D."/>
            <person name="Henrissat B."/>
            <person name="Hietala A."/>
            <person name="Himmelstrand K."/>
            <person name="Hoffmeister D."/>
            <person name="Hogberg N."/>
            <person name="James T.Y."/>
            <person name="Karlsson M."/>
            <person name="Kohler A."/>
            <person name="Kues U."/>
            <person name="Lee Y.H."/>
            <person name="Lin Y.C."/>
            <person name="Lind M."/>
            <person name="Lindquist E."/>
            <person name="Lombard V."/>
            <person name="Lucas S."/>
            <person name="Lunden K."/>
            <person name="Morin E."/>
            <person name="Murat C."/>
            <person name="Park J."/>
            <person name="Raffaello T."/>
            <person name="Rouze P."/>
            <person name="Salamov A."/>
            <person name="Schmutz J."/>
            <person name="Solheim H."/>
            <person name="Stahlberg J."/>
            <person name="Velez H."/>
            <person name="de Vries R.P."/>
            <person name="Wiebenga A."/>
            <person name="Woodward S."/>
            <person name="Yakovlev I."/>
            <person name="Garbelotto M."/>
            <person name="Martin F."/>
            <person name="Grigoriev I.V."/>
            <person name="Stenlid J."/>
        </authorList>
    </citation>
    <scope>NUCLEOTIDE SEQUENCE [LARGE SCALE GENOMIC DNA]</scope>
    <source>
        <strain evidence="2 3">TC 32-1</strain>
    </source>
</reference>
<feature type="transmembrane region" description="Helical" evidence="1">
    <location>
        <begin position="79"/>
        <end position="101"/>
    </location>
</feature>
<feature type="non-terminal residue" evidence="2">
    <location>
        <position position="137"/>
    </location>
</feature>
<dbReference type="Proteomes" id="UP000030671">
    <property type="component" value="Unassembled WGS sequence"/>
</dbReference>
<dbReference type="HOGENOM" id="CLU_127428_0_0_1"/>
<keyword evidence="1" id="KW-0472">Membrane</keyword>
<dbReference type="RefSeq" id="XP_009552957.1">
    <property type="nucleotide sequence ID" value="XM_009554662.1"/>
</dbReference>
<dbReference type="InParanoid" id="W4JPQ7"/>
<evidence type="ECO:0000313" key="3">
    <source>
        <dbReference type="Proteomes" id="UP000030671"/>
    </source>
</evidence>
<feature type="non-terminal residue" evidence="2">
    <location>
        <position position="1"/>
    </location>
</feature>
<accession>W4JPQ7</accession>
<keyword evidence="1" id="KW-1133">Transmembrane helix</keyword>
<organism evidence="2 3">
    <name type="scientific">Heterobasidion irregulare (strain TC 32-1)</name>
    <dbReference type="NCBI Taxonomy" id="747525"/>
    <lineage>
        <taxon>Eukaryota</taxon>
        <taxon>Fungi</taxon>
        <taxon>Dikarya</taxon>
        <taxon>Basidiomycota</taxon>
        <taxon>Agaricomycotina</taxon>
        <taxon>Agaricomycetes</taxon>
        <taxon>Russulales</taxon>
        <taxon>Bondarzewiaceae</taxon>
        <taxon>Heterobasidion</taxon>
        <taxon>Heterobasidion annosum species complex</taxon>
    </lineage>
</organism>
<gene>
    <name evidence="2" type="ORF">HETIRDRAFT_243832</name>
</gene>
<evidence type="ECO:0000313" key="2">
    <source>
        <dbReference type="EMBL" id="ETW75557.1"/>
    </source>
</evidence>
<dbReference type="GeneID" id="20669008"/>